<sequence>MSVVNYQNRCKKTVNTLLAGLLASVCSVSVQAASVDEAKLYGNWACSHEESDEGTHFSAIFDVSYNSNGTSRSLGNLKVTVGNMVVLANQYDFQGNWEIQDGYLLETTTDVQGTSLTNNSKLGAAELAEMFPTGDTDRSLIVELSDQKLITQDEDGVNFECSRKR</sequence>
<gene>
    <name evidence="2" type="ORF">SAMN05421647_101471</name>
</gene>
<organism evidence="2 3">
    <name type="scientific">Marinobacterium stanieri</name>
    <dbReference type="NCBI Taxonomy" id="49186"/>
    <lineage>
        <taxon>Bacteria</taxon>
        <taxon>Pseudomonadati</taxon>
        <taxon>Pseudomonadota</taxon>
        <taxon>Gammaproteobacteria</taxon>
        <taxon>Oceanospirillales</taxon>
        <taxon>Oceanospirillaceae</taxon>
        <taxon>Marinobacterium</taxon>
    </lineage>
</organism>
<dbReference type="Proteomes" id="UP000186895">
    <property type="component" value="Unassembled WGS sequence"/>
</dbReference>
<evidence type="ECO:0000256" key="1">
    <source>
        <dbReference type="SAM" id="SignalP"/>
    </source>
</evidence>
<name>A0A1N6NPW5_9GAMM</name>
<feature type="chain" id="PRO_5012545983" evidence="1">
    <location>
        <begin position="33"/>
        <end position="165"/>
    </location>
</feature>
<proteinExistence type="predicted"/>
<evidence type="ECO:0000313" key="3">
    <source>
        <dbReference type="Proteomes" id="UP000186895"/>
    </source>
</evidence>
<dbReference type="EMBL" id="FTMN01000001">
    <property type="protein sequence ID" value="SIP94016.1"/>
    <property type="molecule type" value="Genomic_DNA"/>
</dbReference>
<dbReference type="AlphaFoldDB" id="A0A1N6NPW5"/>
<feature type="signal peptide" evidence="1">
    <location>
        <begin position="1"/>
        <end position="32"/>
    </location>
</feature>
<protein>
    <submittedName>
        <fullName evidence="2">Uncharacterized protein</fullName>
    </submittedName>
</protein>
<dbReference type="RefSeq" id="WP_076460486.1">
    <property type="nucleotide sequence ID" value="NZ_FTMN01000001.1"/>
</dbReference>
<keyword evidence="3" id="KW-1185">Reference proteome</keyword>
<accession>A0A1N6NPW5</accession>
<reference evidence="2 3" key="1">
    <citation type="submission" date="2017-01" db="EMBL/GenBank/DDBJ databases">
        <authorList>
            <person name="Mah S.A."/>
            <person name="Swanson W.J."/>
            <person name="Moy G.W."/>
            <person name="Vacquier V.D."/>
        </authorList>
    </citation>
    <scope>NUCLEOTIDE SEQUENCE [LARGE SCALE GENOMIC DNA]</scope>
    <source>
        <strain evidence="2 3">DSM 7027</strain>
    </source>
</reference>
<evidence type="ECO:0000313" key="2">
    <source>
        <dbReference type="EMBL" id="SIP94016.1"/>
    </source>
</evidence>
<keyword evidence="1" id="KW-0732">Signal</keyword>